<organism evidence="2 3">
    <name type="scientific">Oceaniferula marina</name>
    <dbReference type="NCBI Taxonomy" id="2748318"/>
    <lineage>
        <taxon>Bacteria</taxon>
        <taxon>Pseudomonadati</taxon>
        <taxon>Verrucomicrobiota</taxon>
        <taxon>Verrucomicrobiia</taxon>
        <taxon>Verrucomicrobiales</taxon>
        <taxon>Verrucomicrobiaceae</taxon>
        <taxon>Oceaniferula</taxon>
    </lineage>
</organism>
<feature type="region of interest" description="Disordered" evidence="1">
    <location>
        <begin position="1"/>
        <end position="55"/>
    </location>
</feature>
<keyword evidence="3" id="KW-1185">Reference proteome</keyword>
<dbReference type="Proteomes" id="UP000557872">
    <property type="component" value="Unassembled WGS sequence"/>
</dbReference>
<evidence type="ECO:0000313" key="3">
    <source>
        <dbReference type="Proteomes" id="UP000557872"/>
    </source>
</evidence>
<dbReference type="AlphaFoldDB" id="A0A851GJH8"/>
<evidence type="ECO:0000256" key="1">
    <source>
        <dbReference type="SAM" id="MobiDB-lite"/>
    </source>
</evidence>
<accession>A0A851GJH8</accession>
<sequence length="176" mass="18872">MLSLSQCSPPEGTASTNSSSQVNQASYQRGVQKGKLDGASGLSRTPNRHAADYSEADRDDFFRGYEDGYKRGIHSGPRIMPPTSSQYGQPLKAVKSQGQVAIVEGKRTIAICRTALPNIETTRFISEQEQIVIKSRGAHGPAEVQLFNSRNGAVLGQVKAYELSNGGPTWAAGMAD</sequence>
<comment type="caution">
    <text evidence="2">The sequence shown here is derived from an EMBL/GenBank/DDBJ whole genome shotgun (WGS) entry which is preliminary data.</text>
</comment>
<dbReference type="EMBL" id="JACBAZ010000001">
    <property type="protein sequence ID" value="NWK54830.1"/>
    <property type="molecule type" value="Genomic_DNA"/>
</dbReference>
<gene>
    <name evidence="2" type="ORF">HW115_04370</name>
</gene>
<reference evidence="2 3" key="1">
    <citation type="submission" date="2020-07" db="EMBL/GenBank/DDBJ databases">
        <title>Roseicoccus Jingziensis gen. nov., sp. nov., isolated from coastal seawater.</title>
        <authorList>
            <person name="Feng X."/>
        </authorList>
    </citation>
    <scope>NUCLEOTIDE SEQUENCE [LARGE SCALE GENOMIC DNA]</scope>
    <source>
        <strain evidence="2 3">N1E253</strain>
    </source>
</reference>
<protein>
    <submittedName>
        <fullName evidence="2">Uncharacterized protein</fullName>
    </submittedName>
</protein>
<feature type="compositionally biased region" description="Polar residues" evidence="1">
    <location>
        <begin position="1"/>
        <end position="29"/>
    </location>
</feature>
<proteinExistence type="predicted"/>
<name>A0A851GJH8_9BACT</name>
<evidence type="ECO:0000313" key="2">
    <source>
        <dbReference type="EMBL" id="NWK54830.1"/>
    </source>
</evidence>